<protein>
    <submittedName>
        <fullName evidence="3">dCTP deaminase</fullName>
    </submittedName>
</protein>
<dbReference type="PANTHER" id="PTHR42680:SF3">
    <property type="entry name" value="DCTP DEAMINASE"/>
    <property type="match status" value="1"/>
</dbReference>
<dbReference type="EMBL" id="PGXC01000035">
    <property type="protein sequence ID" value="PKK88773.1"/>
    <property type="molecule type" value="Genomic_DNA"/>
</dbReference>
<dbReference type="Proteomes" id="UP000233256">
    <property type="component" value="Unassembled WGS sequence"/>
</dbReference>
<reference evidence="3 4" key="1">
    <citation type="journal article" date="2017" name="ISME J.">
        <title>Potential for microbial H2 and metal transformations associated with novel bacteria and archaea in deep terrestrial subsurface sediments.</title>
        <authorList>
            <person name="Hernsdorf A.W."/>
            <person name="Amano Y."/>
            <person name="Miyakawa K."/>
            <person name="Ise K."/>
            <person name="Suzuki Y."/>
            <person name="Anantharaman K."/>
            <person name="Probst A."/>
            <person name="Burstein D."/>
            <person name="Thomas B.C."/>
            <person name="Banfield J.F."/>
        </authorList>
    </citation>
    <scope>NUCLEOTIDE SEQUENCE [LARGE SCALE GENOMIC DNA]</scope>
    <source>
        <strain evidence="3">HGW-Wallbacteria-1</strain>
    </source>
</reference>
<evidence type="ECO:0000256" key="1">
    <source>
        <dbReference type="ARBA" id="ARBA00022801"/>
    </source>
</evidence>
<proteinExistence type="predicted"/>
<organism evidence="3 4">
    <name type="scientific">Candidatus Wallbacteria bacterium HGW-Wallbacteria-1</name>
    <dbReference type="NCBI Taxonomy" id="2013854"/>
    <lineage>
        <taxon>Bacteria</taxon>
        <taxon>Candidatus Walliibacteriota</taxon>
    </lineage>
</organism>
<dbReference type="CDD" id="cd07557">
    <property type="entry name" value="trimeric_dUTPase"/>
    <property type="match status" value="1"/>
</dbReference>
<name>A0A2N1PK93_9BACT</name>
<dbReference type="AlphaFoldDB" id="A0A2N1PK93"/>
<dbReference type="SUPFAM" id="SSF51283">
    <property type="entry name" value="dUTPase-like"/>
    <property type="match status" value="1"/>
</dbReference>
<dbReference type="GO" id="GO:0008829">
    <property type="term" value="F:dCTP deaminase activity"/>
    <property type="evidence" value="ECO:0007669"/>
    <property type="project" value="InterPro"/>
</dbReference>
<dbReference type="GO" id="GO:0006229">
    <property type="term" value="P:dUTP biosynthetic process"/>
    <property type="evidence" value="ECO:0007669"/>
    <property type="project" value="InterPro"/>
</dbReference>
<dbReference type="Gene3D" id="2.70.40.10">
    <property type="match status" value="1"/>
</dbReference>
<dbReference type="InterPro" id="IPR036157">
    <property type="entry name" value="dUTPase-like_sf"/>
</dbReference>
<dbReference type="InterPro" id="IPR033704">
    <property type="entry name" value="dUTPase_trimeric"/>
</dbReference>
<evidence type="ECO:0000313" key="4">
    <source>
        <dbReference type="Proteomes" id="UP000233256"/>
    </source>
</evidence>
<evidence type="ECO:0000256" key="2">
    <source>
        <dbReference type="ARBA" id="ARBA00023080"/>
    </source>
</evidence>
<dbReference type="PANTHER" id="PTHR42680">
    <property type="entry name" value="DCTP DEAMINASE"/>
    <property type="match status" value="1"/>
</dbReference>
<gene>
    <name evidence="3" type="primary">dcd</name>
    <name evidence="3" type="ORF">CVV64_17385</name>
</gene>
<dbReference type="InterPro" id="IPR011962">
    <property type="entry name" value="dCTP_deaminase"/>
</dbReference>
<dbReference type="Pfam" id="PF22769">
    <property type="entry name" value="DCD"/>
    <property type="match status" value="1"/>
</dbReference>
<dbReference type="NCBIfam" id="TIGR02274">
    <property type="entry name" value="dCTP_deam"/>
    <property type="match status" value="1"/>
</dbReference>
<keyword evidence="1" id="KW-0378">Hydrolase</keyword>
<evidence type="ECO:0000313" key="3">
    <source>
        <dbReference type="EMBL" id="PKK88773.1"/>
    </source>
</evidence>
<accession>A0A2N1PK93</accession>
<sequence length="173" mass="19170">MILTRDAIIEEIRKGNIGIDPFEIAMVKAASVDLHLGDTFRIFSPVRKCVAVLEESDYRDVTTKVTLQPGENLLLMPGETVLGITMERITMAPNICGWLEGRSRFARLGLLVHISASFMQPGISSQQVLEMSNFGPAPLEIHPGIPVCQFIFQRTEGSATYEGRFMGQASDNW</sequence>
<keyword evidence="2" id="KW-0546">Nucleotide metabolism</keyword>
<comment type="caution">
    <text evidence="3">The sequence shown here is derived from an EMBL/GenBank/DDBJ whole genome shotgun (WGS) entry which is preliminary data.</text>
</comment>